<name>A0A448WQL3_9PLAT</name>
<sequence>MTFRFWPPSPPDHIRPSEWVLFIDASKIPDDRHVYQPELLAHLEVSVSEYWLQTRLILPPPGSWCCLQVNVAAMHNWGEGPVSQPLFLQPQQLVRPPPSQQLVPTFTDQDLVHRDGDKDGKVDGFGGQDLKFGNSTMVPSFRAFSNWDWISRNEVIASSVKVRSTAGFEFGLVCKNFQLTSNGETVEQVECHWRLSNLTTSSVDWYRLIGYQVS</sequence>
<evidence type="ECO:0000313" key="1">
    <source>
        <dbReference type="EMBL" id="VEL17683.1"/>
    </source>
</evidence>
<reference evidence="1" key="1">
    <citation type="submission" date="2018-11" db="EMBL/GenBank/DDBJ databases">
        <authorList>
            <consortium name="Pathogen Informatics"/>
        </authorList>
    </citation>
    <scope>NUCLEOTIDE SEQUENCE</scope>
</reference>
<dbReference type="AlphaFoldDB" id="A0A448WQL3"/>
<organism evidence="1 2">
    <name type="scientific">Protopolystoma xenopodis</name>
    <dbReference type="NCBI Taxonomy" id="117903"/>
    <lineage>
        <taxon>Eukaryota</taxon>
        <taxon>Metazoa</taxon>
        <taxon>Spiralia</taxon>
        <taxon>Lophotrochozoa</taxon>
        <taxon>Platyhelminthes</taxon>
        <taxon>Monogenea</taxon>
        <taxon>Polyopisthocotylea</taxon>
        <taxon>Polystomatidea</taxon>
        <taxon>Polystomatidae</taxon>
        <taxon>Protopolystoma</taxon>
    </lineage>
</organism>
<dbReference type="Proteomes" id="UP000784294">
    <property type="component" value="Unassembled WGS sequence"/>
</dbReference>
<proteinExistence type="predicted"/>
<accession>A0A448WQL3</accession>
<gene>
    <name evidence="1" type="ORF">PXEA_LOCUS11123</name>
</gene>
<keyword evidence="2" id="KW-1185">Reference proteome</keyword>
<dbReference type="EMBL" id="CAAALY010033718">
    <property type="protein sequence ID" value="VEL17683.1"/>
    <property type="molecule type" value="Genomic_DNA"/>
</dbReference>
<protein>
    <submittedName>
        <fullName evidence="1">Uncharacterized protein</fullName>
    </submittedName>
</protein>
<evidence type="ECO:0000313" key="2">
    <source>
        <dbReference type="Proteomes" id="UP000784294"/>
    </source>
</evidence>
<comment type="caution">
    <text evidence="1">The sequence shown here is derived from an EMBL/GenBank/DDBJ whole genome shotgun (WGS) entry which is preliminary data.</text>
</comment>